<accession>C3MAU2</accession>
<dbReference type="AlphaFoldDB" id="C3MAU2"/>
<feature type="transmembrane region" description="Helical" evidence="1">
    <location>
        <begin position="160"/>
        <end position="180"/>
    </location>
</feature>
<feature type="transmembrane region" description="Helical" evidence="1">
    <location>
        <begin position="107"/>
        <end position="125"/>
    </location>
</feature>
<evidence type="ECO:0008006" key="4">
    <source>
        <dbReference type="Google" id="ProtNLM"/>
    </source>
</evidence>
<dbReference type="Proteomes" id="UP000001054">
    <property type="component" value="Chromosome"/>
</dbReference>
<feature type="transmembrane region" description="Helical" evidence="1">
    <location>
        <begin position="132"/>
        <end position="154"/>
    </location>
</feature>
<gene>
    <name evidence="2" type="ordered locus">NGR_c11500</name>
</gene>
<sequence>MASSLNFYQRANLSMGLAVILGFELAISQWARNLDHITLATVWSRADTLLWIGFQFFFRVKVTIDDHDYFAAGEKGLRGLLDFLMFVVSSFLFVLSAVLSFLTQATAILFILGVLVLTVWVLFGAKEPMKKTWIFVNAAYIIVLSPMATSGFFGAIGQDALATVSVVSHAVLFALLFIDYHESKTHEHMPDY</sequence>
<dbReference type="KEGG" id="rhi:NGR_c11500"/>
<feature type="transmembrane region" description="Helical" evidence="1">
    <location>
        <begin position="12"/>
        <end position="31"/>
    </location>
</feature>
<keyword evidence="1" id="KW-0812">Transmembrane</keyword>
<protein>
    <recommendedName>
        <fullName evidence="4">Transmembrane protein</fullName>
    </recommendedName>
</protein>
<dbReference type="HOGENOM" id="CLU_1414177_0_0_5"/>
<keyword evidence="1" id="KW-0472">Membrane</keyword>
<organism evidence="2 3">
    <name type="scientific">Sinorhizobium fredii (strain NBRC 101917 / NGR234)</name>
    <dbReference type="NCBI Taxonomy" id="394"/>
    <lineage>
        <taxon>Bacteria</taxon>
        <taxon>Pseudomonadati</taxon>
        <taxon>Pseudomonadota</taxon>
        <taxon>Alphaproteobacteria</taxon>
        <taxon>Hyphomicrobiales</taxon>
        <taxon>Rhizobiaceae</taxon>
        <taxon>Sinorhizobium/Ensifer group</taxon>
        <taxon>Sinorhizobium</taxon>
    </lineage>
</organism>
<dbReference type="RefSeq" id="WP_012707718.1">
    <property type="nucleotide sequence ID" value="NC_012587.1"/>
</dbReference>
<evidence type="ECO:0000256" key="1">
    <source>
        <dbReference type="SAM" id="Phobius"/>
    </source>
</evidence>
<dbReference type="EMBL" id="CP001389">
    <property type="protein sequence ID" value="ACP24935.1"/>
    <property type="molecule type" value="Genomic_DNA"/>
</dbReference>
<dbReference type="OrthoDB" id="8420286at2"/>
<keyword evidence="1" id="KW-1133">Transmembrane helix</keyword>
<feature type="transmembrane region" description="Helical" evidence="1">
    <location>
        <begin position="79"/>
        <end position="101"/>
    </location>
</feature>
<proteinExistence type="predicted"/>
<evidence type="ECO:0000313" key="3">
    <source>
        <dbReference type="Proteomes" id="UP000001054"/>
    </source>
</evidence>
<evidence type="ECO:0000313" key="2">
    <source>
        <dbReference type="EMBL" id="ACP24935.1"/>
    </source>
</evidence>
<keyword evidence="3" id="KW-1185">Reference proteome</keyword>
<reference evidence="2 3" key="1">
    <citation type="journal article" date="2009" name="Appl. Environ. Microbiol.">
        <title>Rhizobium sp. strain NGR234 possesses a remarkable number of secretion systems.</title>
        <authorList>
            <person name="Schmeisser C."/>
            <person name="Liesegang H."/>
            <person name="Krysciak D."/>
            <person name="Bakkou N."/>
            <person name="Le Quere A."/>
            <person name="Wollherr A."/>
            <person name="Heinemeyer I."/>
            <person name="Morgenstern B."/>
            <person name="Pommerening-Roeser A."/>
            <person name="Flores M."/>
            <person name="Palacios R."/>
            <person name="Brenner S."/>
            <person name="Gottschalk G."/>
            <person name="Schmitz R.A."/>
            <person name="Broughton W.J."/>
            <person name="Perret X."/>
            <person name="Strittmatter A.W."/>
            <person name="Streit W.R."/>
        </authorList>
    </citation>
    <scope>NUCLEOTIDE SEQUENCE [LARGE SCALE GENOMIC DNA]</scope>
    <source>
        <strain evidence="3">NBRC 101917 / NGR234</strain>
    </source>
</reference>
<name>C3MAU2_SINFN</name>
<feature type="transmembrane region" description="Helical" evidence="1">
    <location>
        <begin position="37"/>
        <end position="58"/>
    </location>
</feature>